<dbReference type="GO" id="GO:0003829">
    <property type="term" value="F:beta-1,3-galactosyl-O-glycosyl-glycoprotein beta-1,6-N-acetylglucosaminyltransferase activity"/>
    <property type="evidence" value="ECO:0007669"/>
    <property type="project" value="TreeGrafter"/>
</dbReference>
<evidence type="ECO:0000256" key="7">
    <source>
        <dbReference type="ARBA" id="ARBA00022989"/>
    </source>
</evidence>
<evidence type="ECO:0000256" key="9">
    <source>
        <dbReference type="ARBA" id="ARBA00023180"/>
    </source>
</evidence>
<keyword evidence="8 11" id="KW-0472">Membrane</keyword>
<dbReference type="Proteomes" id="UP000261540">
    <property type="component" value="Unplaced"/>
</dbReference>
<dbReference type="STRING" id="1676925.ENSPKIP00000001214"/>
<dbReference type="PANTHER" id="PTHR19297">
    <property type="entry name" value="GLYCOSYLTRANSFERASE 14 FAMILY MEMBER"/>
    <property type="match status" value="1"/>
</dbReference>
<evidence type="ECO:0000256" key="11">
    <source>
        <dbReference type="SAM" id="Phobius"/>
    </source>
</evidence>
<keyword evidence="7 11" id="KW-1133">Transmembrane helix</keyword>
<evidence type="ECO:0000256" key="1">
    <source>
        <dbReference type="ARBA" id="ARBA00004323"/>
    </source>
</evidence>
<accession>A0A3B3Q5U4</accession>
<keyword evidence="9" id="KW-0325">Glycoprotein</keyword>
<keyword evidence="4" id="KW-0808">Transferase</keyword>
<dbReference type="InterPro" id="IPR003406">
    <property type="entry name" value="Glyco_trans_14"/>
</dbReference>
<dbReference type="GO" id="GO:0000139">
    <property type="term" value="C:Golgi membrane"/>
    <property type="evidence" value="ECO:0007669"/>
    <property type="project" value="UniProtKB-SubCell"/>
</dbReference>
<dbReference type="Pfam" id="PF02485">
    <property type="entry name" value="Branch"/>
    <property type="match status" value="1"/>
</dbReference>
<name>A0A3B3Q5U4_9TELE</name>
<keyword evidence="6" id="KW-0735">Signal-anchor</keyword>
<evidence type="ECO:0000256" key="4">
    <source>
        <dbReference type="ARBA" id="ARBA00022679"/>
    </source>
</evidence>
<evidence type="ECO:0000256" key="3">
    <source>
        <dbReference type="ARBA" id="ARBA00022676"/>
    </source>
</evidence>
<evidence type="ECO:0000256" key="2">
    <source>
        <dbReference type="ARBA" id="ARBA00004922"/>
    </source>
</evidence>
<keyword evidence="3" id="KW-0328">Glycosyltransferase</keyword>
<dbReference type="Ensembl" id="ENSPKIT00000025128.1">
    <property type="protein sequence ID" value="ENSPKIP00000001214.1"/>
    <property type="gene ID" value="ENSPKIG00000019595.1"/>
</dbReference>
<comment type="subcellular location">
    <subcellularLocation>
        <location evidence="1">Golgi apparatus membrane</location>
        <topology evidence="1">Single-pass type II membrane protein</topology>
    </subcellularLocation>
</comment>
<evidence type="ECO:0000313" key="13">
    <source>
        <dbReference type="Proteomes" id="UP000261540"/>
    </source>
</evidence>
<dbReference type="GeneTree" id="ENSGT00940000161348"/>
<dbReference type="AlphaFoldDB" id="A0A3B3Q5U4"/>
<sequence>MNLYFLYLCFIYVRVANSGQLAGVIFSIRCLHTHLQTEGFRPKTNDEDSLYLSAGKMFRNLNKFRKLLLIGIFISTIGYFFYIKLELSLNYNFLELTDKRIEKLCNCTKILKKDQEEIANAKLNLITKSFRNRSTISDKHYIEWTKDCEKFRVMRKYLTFPLSHEEEVFPIAYSIVIHQKIHSFERMLRSIYSPQNFYCIHVDQKSMPSFQTAVKGIAACFDNVIVSSKQERVVYASWSRVQADINCMEDLYNLNSNWKYFINLCGQDFPIKTNLEIVRKLKVLNGKNNLETEQMPTYKKVRWEKVHKIVNNNIQRTKENKEAPPVNTPIFAGGAYIVVCRDFVRYVLQDPAAHQLIKWSKDTYSPDEHLWATLQRQPGAPGSVPISNRYDVTDVNSISRLVKWLYFEGQESKGAMYPPCEGHHVRTVCVYGVGDLKWILQQPHLFANKFDSDADYFVLYCLESYLRHKALAEMD</sequence>
<organism evidence="12 13">
    <name type="scientific">Paramormyrops kingsleyae</name>
    <dbReference type="NCBI Taxonomy" id="1676925"/>
    <lineage>
        <taxon>Eukaryota</taxon>
        <taxon>Metazoa</taxon>
        <taxon>Chordata</taxon>
        <taxon>Craniata</taxon>
        <taxon>Vertebrata</taxon>
        <taxon>Euteleostomi</taxon>
        <taxon>Actinopterygii</taxon>
        <taxon>Neopterygii</taxon>
        <taxon>Teleostei</taxon>
        <taxon>Osteoglossocephala</taxon>
        <taxon>Osteoglossomorpha</taxon>
        <taxon>Osteoglossiformes</taxon>
        <taxon>Mormyridae</taxon>
        <taxon>Paramormyrops</taxon>
    </lineage>
</organism>
<keyword evidence="13" id="KW-1185">Reference proteome</keyword>
<reference evidence="12" key="2">
    <citation type="submission" date="2025-09" db="UniProtKB">
        <authorList>
            <consortium name="Ensembl"/>
        </authorList>
    </citation>
    <scope>IDENTIFICATION</scope>
</reference>
<evidence type="ECO:0000256" key="8">
    <source>
        <dbReference type="ARBA" id="ARBA00023136"/>
    </source>
</evidence>
<comment type="pathway">
    <text evidence="2">Protein modification; protein glycosylation.</text>
</comment>
<comment type="similarity">
    <text evidence="10">Belongs to the glycosyltransferase 14 family.</text>
</comment>
<keyword evidence="5 11" id="KW-0812">Transmembrane</keyword>
<proteinExistence type="inferred from homology"/>
<evidence type="ECO:0000256" key="5">
    <source>
        <dbReference type="ARBA" id="ARBA00022692"/>
    </source>
</evidence>
<evidence type="ECO:0000313" key="12">
    <source>
        <dbReference type="Ensembl" id="ENSPKIP00000001214.1"/>
    </source>
</evidence>
<evidence type="ECO:0000256" key="10">
    <source>
        <dbReference type="ARBA" id="ARBA00038150"/>
    </source>
</evidence>
<dbReference type="PANTHER" id="PTHR19297:SF96">
    <property type="entry name" value="BETA-1,3-GALACTOSYL-O-GLYCOSYL-GLYCOPROTEIN BETA-1,6-N-ACETYLGLUCOSAMINYLTRANSFERASE"/>
    <property type="match status" value="1"/>
</dbReference>
<feature type="transmembrane region" description="Helical" evidence="11">
    <location>
        <begin position="67"/>
        <end position="85"/>
    </location>
</feature>
<reference evidence="12" key="1">
    <citation type="submission" date="2025-08" db="UniProtKB">
        <authorList>
            <consortium name="Ensembl"/>
        </authorList>
    </citation>
    <scope>IDENTIFICATION</scope>
</reference>
<protein>
    <submittedName>
        <fullName evidence="12">Glucosaminyl (N-acetyl) transferase 1</fullName>
    </submittedName>
</protein>
<evidence type="ECO:0000256" key="6">
    <source>
        <dbReference type="ARBA" id="ARBA00022968"/>
    </source>
</evidence>